<keyword evidence="3" id="KW-1185">Reference proteome</keyword>
<comment type="caution">
    <text evidence="2">The sequence shown here is derived from an EMBL/GenBank/DDBJ whole genome shotgun (WGS) entry which is preliminary data.</text>
</comment>
<dbReference type="EMBL" id="LNTY01000025">
    <property type="protein sequence ID" value="KXF82351.1"/>
    <property type="molecule type" value="Genomic_DNA"/>
</dbReference>
<keyword evidence="1" id="KW-0472">Membrane</keyword>
<dbReference type="Pfam" id="PF06796">
    <property type="entry name" value="NapE"/>
    <property type="match status" value="1"/>
</dbReference>
<keyword evidence="1" id="KW-1133">Transmembrane helix</keyword>
<dbReference type="AlphaFoldDB" id="A0A135IA65"/>
<evidence type="ECO:0000313" key="2">
    <source>
        <dbReference type="EMBL" id="KXF82351.1"/>
    </source>
</evidence>
<organism evidence="2 3">
    <name type="scientific">Enterovibrio coralii</name>
    <dbReference type="NCBI Taxonomy" id="294935"/>
    <lineage>
        <taxon>Bacteria</taxon>
        <taxon>Pseudomonadati</taxon>
        <taxon>Pseudomonadota</taxon>
        <taxon>Gammaproteobacteria</taxon>
        <taxon>Vibrionales</taxon>
        <taxon>Vibrionaceae</taxon>
        <taxon>Enterovibrio</taxon>
    </lineage>
</organism>
<evidence type="ECO:0000256" key="1">
    <source>
        <dbReference type="SAM" id="Phobius"/>
    </source>
</evidence>
<evidence type="ECO:0000313" key="3">
    <source>
        <dbReference type="Proteomes" id="UP000070529"/>
    </source>
</evidence>
<accession>A0A135IA65</accession>
<dbReference type="STRING" id="294935.ATN88_09370"/>
<feature type="transmembrane region" description="Helical" evidence="1">
    <location>
        <begin position="21"/>
        <end position="46"/>
    </location>
</feature>
<sequence length="59" mass="6695">MDNNETDIVKEPEKGTFEWRAFFLITVFLFPVLSVVLIGGYGFLVWMSQVFIFGPPGHG</sequence>
<dbReference type="OrthoDB" id="7596241at2"/>
<dbReference type="Proteomes" id="UP000070529">
    <property type="component" value="Unassembled WGS sequence"/>
</dbReference>
<gene>
    <name evidence="2" type="ORF">ATN88_09370</name>
</gene>
<dbReference type="InterPro" id="IPR010649">
    <property type="entry name" value="NapE_TorE"/>
</dbReference>
<name>A0A135IA65_9GAMM</name>
<dbReference type="RefSeq" id="WP_067413730.1">
    <property type="nucleotide sequence ID" value="NZ_LNTY01000025.1"/>
</dbReference>
<reference evidence="2 3" key="1">
    <citation type="submission" date="2015-11" db="EMBL/GenBank/DDBJ databases">
        <title>Genomic Taxonomy of the Vibrionaceae.</title>
        <authorList>
            <person name="Gomez-Gil B."/>
            <person name="Enciso-Ibarra J."/>
        </authorList>
    </citation>
    <scope>NUCLEOTIDE SEQUENCE [LARGE SCALE GENOMIC DNA]</scope>
    <source>
        <strain evidence="2 3">CAIM 912</strain>
    </source>
</reference>
<keyword evidence="1" id="KW-0812">Transmembrane</keyword>
<protein>
    <submittedName>
        <fullName evidence="2">NapE protein</fullName>
    </submittedName>
</protein>
<proteinExistence type="predicted"/>